<dbReference type="Pfam" id="PF00646">
    <property type="entry name" value="F-box"/>
    <property type="match status" value="1"/>
</dbReference>
<evidence type="ECO:0000313" key="3">
    <source>
        <dbReference type="Proteomes" id="UP001630127"/>
    </source>
</evidence>
<comment type="caution">
    <text evidence="2">The sequence shown here is derived from an EMBL/GenBank/DDBJ whole genome shotgun (WGS) entry which is preliminary data.</text>
</comment>
<dbReference type="FunFam" id="3.80.10.10:FF:000257">
    <property type="entry name" value="F-box protein FBW2"/>
    <property type="match status" value="1"/>
</dbReference>
<organism evidence="2 3">
    <name type="scientific">Cinchona calisaya</name>
    <dbReference type="NCBI Taxonomy" id="153742"/>
    <lineage>
        <taxon>Eukaryota</taxon>
        <taxon>Viridiplantae</taxon>
        <taxon>Streptophyta</taxon>
        <taxon>Embryophyta</taxon>
        <taxon>Tracheophyta</taxon>
        <taxon>Spermatophyta</taxon>
        <taxon>Magnoliopsida</taxon>
        <taxon>eudicotyledons</taxon>
        <taxon>Gunneridae</taxon>
        <taxon>Pentapetalae</taxon>
        <taxon>asterids</taxon>
        <taxon>lamiids</taxon>
        <taxon>Gentianales</taxon>
        <taxon>Rubiaceae</taxon>
        <taxon>Cinchonoideae</taxon>
        <taxon>Cinchoneae</taxon>
        <taxon>Cinchona</taxon>
    </lineage>
</organism>
<dbReference type="PANTHER" id="PTHR38926:SF80">
    <property type="entry name" value="F-BOX DOMAIN, LEUCINE-RICH REPEAT DOMAIN SUPERFAMILY"/>
    <property type="match status" value="1"/>
</dbReference>
<dbReference type="FunFam" id="1.20.1280.50:FF:000022">
    <property type="entry name" value="F-box protein FBW2"/>
    <property type="match status" value="1"/>
</dbReference>
<evidence type="ECO:0000313" key="2">
    <source>
        <dbReference type="EMBL" id="KAL3504770.1"/>
    </source>
</evidence>
<dbReference type="EMBL" id="JBJUIK010000014">
    <property type="protein sequence ID" value="KAL3504770.1"/>
    <property type="molecule type" value="Genomic_DNA"/>
</dbReference>
<dbReference type="PANTHER" id="PTHR38926">
    <property type="entry name" value="F-BOX DOMAIN CONTAINING PROTEIN, EXPRESSED"/>
    <property type="match status" value="1"/>
</dbReference>
<protein>
    <recommendedName>
        <fullName evidence="1">F-box domain-containing protein</fullName>
    </recommendedName>
</protein>
<proteinExistence type="predicted"/>
<keyword evidence="3" id="KW-1185">Reference proteome</keyword>
<dbReference type="Proteomes" id="UP001630127">
    <property type="component" value="Unassembled WGS sequence"/>
</dbReference>
<dbReference type="SUPFAM" id="SSF52047">
    <property type="entry name" value="RNI-like"/>
    <property type="match status" value="1"/>
</dbReference>
<gene>
    <name evidence="2" type="ORF">ACH5RR_034611</name>
</gene>
<dbReference type="Gene3D" id="3.80.10.10">
    <property type="entry name" value="Ribonuclease Inhibitor"/>
    <property type="match status" value="1"/>
</dbReference>
<reference evidence="2 3" key="1">
    <citation type="submission" date="2024-11" db="EMBL/GenBank/DDBJ databases">
        <title>A near-complete genome assembly of Cinchona calisaya.</title>
        <authorList>
            <person name="Lian D.C."/>
            <person name="Zhao X.W."/>
            <person name="Wei L."/>
        </authorList>
    </citation>
    <scope>NUCLEOTIDE SEQUENCE [LARGE SCALE GENOMIC DNA]</scope>
    <source>
        <tissue evidence="2">Nenye</tissue>
    </source>
</reference>
<name>A0ABD2YC06_9GENT</name>
<evidence type="ECO:0000259" key="1">
    <source>
        <dbReference type="Pfam" id="PF00646"/>
    </source>
</evidence>
<accession>A0ABD2YC06</accession>
<dbReference type="InterPro" id="IPR001810">
    <property type="entry name" value="F-box_dom"/>
</dbReference>
<dbReference type="InterPro" id="IPR032675">
    <property type="entry name" value="LRR_dom_sf"/>
</dbReference>
<sequence>MSKAKETRMEGTDSRYWQDLLPDALGLIFKNLSLQDRLTVIPRVCKSWGNAVMGPYCWQEIDIEDWSNRSEPENVDRMLQMLITRSSGSLQKLCVSGLQNENSFYFIAEHAHSLQTLRLPRSEISDSVIEMIAGKLSTLTFLDLSDCSKIGPHALEAIGKNCKFLARLCRNMHPLDVGGKISQNDEAHAIATTMPRLKHLEIAYHLVDTVGVLEIVTSCHELEFLDLRGCWDVKFDEKYLKDKFPKLNILGPYVVDQYDRNPWEVCSDYSDSLYDYESSDGMWDDEDRLELQFYEGFDEDSVYGWPPSP</sequence>
<dbReference type="AlphaFoldDB" id="A0ABD2YC06"/>
<dbReference type="Gene3D" id="1.20.1280.50">
    <property type="match status" value="1"/>
</dbReference>
<feature type="domain" description="F-box" evidence="1">
    <location>
        <begin position="17"/>
        <end position="59"/>
    </location>
</feature>